<feature type="compositionally biased region" description="Polar residues" evidence="8">
    <location>
        <begin position="72"/>
        <end position="82"/>
    </location>
</feature>
<reference evidence="9" key="1">
    <citation type="submission" date="2020-05" db="EMBL/GenBank/DDBJ databases">
        <title>WGS assembly of Corymbia citriodora subspecies variegata.</title>
        <authorList>
            <person name="Barry K."/>
            <person name="Hundley H."/>
            <person name="Shu S."/>
            <person name="Jenkins J."/>
            <person name="Grimwood J."/>
            <person name="Baten A."/>
        </authorList>
    </citation>
    <scope>NUCLEOTIDE SEQUENCE</scope>
    <source>
        <strain evidence="9">CV2-018</strain>
    </source>
</reference>
<sequence length="112" mass="12253">MVDIWKPSKKEKWSNGHSTSSSSPSSSSSKFALPRSFSAKAPSSNSPGNLARSGSQRCSLSSKGSLSRSCSHKGSSNISRKCSNLAKEQKAKFYIMKRCVAMLLRWHKHDDS</sequence>
<dbReference type="GO" id="GO:0005886">
    <property type="term" value="C:plasma membrane"/>
    <property type="evidence" value="ECO:0007669"/>
    <property type="project" value="UniProtKB-SubCell"/>
</dbReference>
<dbReference type="AlphaFoldDB" id="A0A8T0CMH8"/>
<feature type="compositionally biased region" description="Low complexity" evidence="8">
    <location>
        <begin position="18"/>
        <end position="29"/>
    </location>
</feature>
<dbReference type="GO" id="GO:0048367">
    <property type="term" value="P:shoot system development"/>
    <property type="evidence" value="ECO:0007669"/>
    <property type="project" value="UniProtKB-ARBA"/>
</dbReference>
<evidence type="ECO:0000256" key="2">
    <source>
        <dbReference type="ARBA" id="ARBA00022473"/>
    </source>
</evidence>
<evidence type="ECO:0000256" key="1">
    <source>
        <dbReference type="ARBA" id="ARBA00004162"/>
    </source>
</evidence>
<dbReference type="Pfam" id="PF08137">
    <property type="entry name" value="DVL"/>
    <property type="match status" value="1"/>
</dbReference>
<comment type="subcellular location">
    <subcellularLocation>
        <location evidence="1">Cell membrane</location>
        <topology evidence="1">Single-pass membrane protein</topology>
    </subcellularLocation>
</comment>
<dbReference type="PANTHER" id="PTHR47596:SF2">
    <property type="entry name" value="SMALL POLYPEPTIDE DEVIL 9"/>
    <property type="match status" value="1"/>
</dbReference>
<evidence type="ECO:0000256" key="3">
    <source>
        <dbReference type="ARBA" id="ARBA00022475"/>
    </source>
</evidence>
<dbReference type="InterPro" id="IPR012552">
    <property type="entry name" value="DVL"/>
</dbReference>
<feature type="region of interest" description="Disordered" evidence="8">
    <location>
        <begin position="1"/>
        <end position="82"/>
    </location>
</feature>
<evidence type="ECO:0000256" key="5">
    <source>
        <dbReference type="ARBA" id="ARBA00022989"/>
    </source>
</evidence>
<dbReference type="EMBL" id="MU091070">
    <property type="protein sequence ID" value="KAF7847239.1"/>
    <property type="molecule type" value="Genomic_DNA"/>
</dbReference>
<accession>A0A8T0CMH8</accession>
<keyword evidence="6" id="KW-0472">Membrane</keyword>
<dbReference type="PANTHER" id="PTHR47596">
    <property type="entry name" value="DVL13"/>
    <property type="match status" value="1"/>
</dbReference>
<keyword evidence="10" id="KW-1185">Reference proteome</keyword>
<protein>
    <submittedName>
        <fullName evidence="9">Uncharacterized protein</fullName>
    </submittedName>
</protein>
<gene>
    <name evidence="9" type="ORF">BT93_L3163</name>
</gene>
<evidence type="ECO:0000313" key="9">
    <source>
        <dbReference type="EMBL" id="KAF7847239.1"/>
    </source>
</evidence>
<evidence type="ECO:0000256" key="8">
    <source>
        <dbReference type="SAM" id="MobiDB-lite"/>
    </source>
</evidence>
<dbReference type="Gramene" id="rna-gnl|WGS:JABURB|Cocit.L3163.1">
    <property type="protein sequence ID" value="cds-KAF7847239.1"/>
    <property type="gene ID" value="gene-BT93_L3163"/>
</dbReference>
<feature type="compositionally biased region" description="Basic and acidic residues" evidence="8">
    <location>
        <begin position="1"/>
        <end position="14"/>
    </location>
</feature>
<evidence type="ECO:0000256" key="4">
    <source>
        <dbReference type="ARBA" id="ARBA00022692"/>
    </source>
</evidence>
<dbReference type="OrthoDB" id="1613769at2759"/>
<organism evidence="9 10">
    <name type="scientific">Corymbia citriodora subsp. variegata</name>
    <dbReference type="NCBI Taxonomy" id="360336"/>
    <lineage>
        <taxon>Eukaryota</taxon>
        <taxon>Viridiplantae</taxon>
        <taxon>Streptophyta</taxon>
        <taxon>Embryophyta</taxon>
        <taxon>Tracheophyta</taxon>
        <taxon>Spermatophyta</taxon>
        <taxon>Magnoliopsida</taxon>
        <taxon>eudicotyledons</taxon>
        <taxon>Gunneridae</taxon>
        <taxon>Pentapetalae</taxon>
        <taxon>rosids</taxon>
        <taxon>malvids</taxon>
        <taxon>Myrtales</taxon>
        <taxon>Myrtaceae</taxon>
        <taxon>Myrtoideae</taxon>
        <taxon>Eucalypteae</taxon>
        <taxon>Corymbia</taxon>
    </lineage>
</organism>
<keyword evidence="5" id="KW-1133">Transmembrane helix</keyword>
<dbReference type="GO" id="GO:0008285">
    <property type="term" value="P:negative regulation of cell population proliferation"/>
    <property type="evidence" value="ECO:0007669"/>
    <property type="project" value="InterPro"/>
</dbReference>
<evidence type="ECO:0000313" key="10">
    <source>
        <dbReference type="Proteomes" id="UP000806378"/>
    </source>
</evidence>
<feature type="compositionally biased region" description="Low complexity" evidence="8">
    <location>
        <begin position="53"/>
        <end position="69"/>
    </location>
</feature>
<evidence type="ECO:0000256" key="7">
    <source>
        <dbReference type="ARBA" id="ARBA00024340"/>
    </source>
</evidence>
<proteinExistence type="inferred from homology"/>
<comment type="similarity">
    <text evidence="7">Belongs to the DVL/RTFL small polypeptides family.</text>
</comment>
<keyword evidence="4" id="KW-0812">Transmembrane</keyword>
<name>A0A8T0CMH8_CORYI</name>
<keyword evidence="3" id="KW-1003">Cell membrane</keyword>
<dbReference type="Proteomes" id="UP000806378">
    <property type="component" value="Unassembled WGS sequence"/>
</dbReference>
<comment type="caution">
    <text evidence="9">The sequence shown here is derived from an EMBL/GenBank/DDBJ whole genome shotgun (WGS) entry which is preliminary data.</text>
</comment>
<evidence type="ECO:0000256" key="6">
    <source>
        <dbReference type="ARBA" id="ARBA00023136"/>
    </source>
</evidence>
<dbReference type="InterPro" id="IPR052692">
    <property type="entry name" value="DVL_RTFL_polypeptides"/>
</dbReference>
<keyword evidence="2" id="KW-0217">Developmental protein</keyword>